<comment type="caution">
    <text evidence="2">The sequence shown here is derived from an EMBL/GenBank/DDBJ whole genome shotgun (WGS) entry which is preliminary data.</text>
</comment>
<reference evidence="2 3" key="1">
    <citation type="submission" date="2019-09" db="EMBL/GenBank/DDBJ databases">
        <title>Genome sequence of Rhodovastum atsumiense, a diverse member of the Acetobacteraceae family of non-sulfur purple photosynthetic bacteria.</title>
        <authorList>
            <person name="Meyer T."/>
            <person name="Kyndt J."/>
        </authorList>
    </citation>
    <scope>NUCLEOTIDE SEQUENCE [LARGE SCALE GENOMIC DNA]</scope>
    <source>
        <strain evidence="2 3">DSM 21279</strain>
    </source>
</reference>
<dbReference type="AlphaFoldDB" id="A0A5M6IK53"/>
<protein>
    <submittedName>
        <fullName evidence="2">Alginate export family protein</fullName>
    </submittedName>
</protein>
<dbReference type="InterPro" id="IPR025388">
    <property type="entry name" value="Alginate_export_dom"/>
</dbReference>
<gene>
    <name evidence="2" type="ORF">F1189_30050</name>
</gene>
<sequence length="488" mass="53905">MAGNRASGMIAATMSQMRHVLSCRWPVAAFVIALLACVTALAPARAASPEGGDSVYRLMRYNDDFTALKDPAKRSDFWDPIKYIPLGAPFDSGYLSFGGELRERFESYQNPNFGIRAPGHNAYLLHRLLLHADLHADEHLRFFLQFGQFQRIGERGLPSTTDIDRLDLTQGFVDFTPPTPWGDGPTLRAGRAEMAYGFQRLVAVREGPNVRRAFDGVRAIQSIGGATINLFAVRPVADYAGVFDDRTNMKQALWGSYVTVPVWGPLSADLYWFGYENLSATYRGRTGHERRNSFGTRLFGKAAGWDWNAEAVLQSGTFANQSISAWMVSGIAGYTFRSLPWQPRLGLEGTAASGDDRSSATIGTFNPMYPRLPYFAETSLLVPANVYDIRPVVSFTPLRDVTVVLGWDMLWRMSTTDGLYGSGMTMYPGTNRVTASRVGTEVSFDIRWRPTQHLTLGAIAAEFRAGPAITAAGGKNVDFFALFATYKI</sequence>
<proteinExistence type="predicted"/>
<evidence type="ECO:0000313" key="3">
    <source>
        <dbReference type="Proteomes" id="UP000325255"/>
    </source>
</evidence>
<dbReference type="Gene3D" id="2.40.160.100">
    <property type="match status" value="1"/>
</dbReference>
<dbReference type="Pfam" id="PF13372">
    <property type="entry name" value="Alginate_exp"/>
    <property type="match status" value="1"/>
</dbReference>
<dbReference type="EMBL" id="VWPK01000095">
    <property type="protein sequence ID" value="KAA5608239.1"/>
    <property type="molecule type" value="Genomic_DNA"/>
</dbReference>
<feature type="domain" description="Alginate export" evidence="1">
    <location>
        <begin position="94"/>
        <end position="478"/>
    </location>
</feature>
<evidence type="ECO:0000313" key="2">
    <source>
        <dbReference type="EMBL" id="KAA5608239.1"/>
    </source>
</evidence>
<name>A0A5M6IK53_9PROT</name>
<organism evidence="2 3">
    <name type="scientific">Rhodovastum atsumiense</name>
    <dbReference type="NCBI Taxonomy" id="504468"/>
    <lineage>
        <taxon>Bacteria</taxon>
        <taxon>Pseudomonadati</taxon>
        <taxon>Pseudomonadota</taxon>
        <taxon>Alphaproteobacteria</taxon>
        <taxon>Acetobacterales</taxon>
        <taxon>Acetobacteraceae</taxon>
        <taxon>Rhodovastum</taxon>
    </lineage>
</organism>
<keyword evidence="3" id="KW-1185">Reference proteome</keyword>
<evidence type="ECO:0000259" key="1">
    <source>
        <dbReference type="Pfam" id="PF13372"/>
    </source>
</evidence>
<dbReference type="InterPro" id="IPR053728">
    <property type="entry name" value="Alginate_Permeability_Chnl"/>
</dbReference>
<dbReference type="OrthoDB" id="311329at2"/>
<dbReference type="Proteomes" id="UP000325255">
    <property type="component" value="Unassembled WGS sequence"/>
</dbReference>
<accession>A0A5M6IK53</accession>